<gene>
    <name evidence="1" type="ORF">L195_g056705</name>
</gene>
<protein>
    <submittedName>
        <fullName evidence="1">Uncharacterized protein</fullName>
    </submittedName>
</protein>
<reference evidence="1 2" key="1">
    <citation type="journal article" date="2014" name="Am. J. Bot.">
        <title>Genome assembly and annotation for red clover (Trifolium pratense; Fabaceae).</title>
        <authorList>
            <person name="Istvanek J."/>
            <person name="Jaros M."/>
            <person name="Krenek A."/>
            <person name="Repkova J."/>
        </authorList>
    </citation>
    <scope>NUCLEOTIDE SEQUENCE [LARGE SCALE GENOMIC DNA]</scope>
    <source>
        <strain evidence="2">cv. Tatra</strain>
        <tissue evidence="1">Young leaves</tissue>
    </source>
</reference>
<dbReference type="EMBL" id="ASHM01108672">
    <property type="protein sequence ID" value="PNX69418.1"/>
    <property type="molecule type" value="Genomic_DNA"/>
</dbReference>
<reference evidence="1 2" key="2">
    <citation type="journal article" date="2017" name="Front. Plant Sci.">
        <title>Gene Classification and Mining of Molecular Markers Useful in Red Clover (Trifolium pratense) Breeding.</title>
        <authorList>
            <person name="Istvanek J."/>
            <person name="Dluhosova J."/>
            <person name="Dluhos P."/>
            <person name="Patkova L."/>
            <person name="Nedelnik J."/>
            <person name="Repkova J."/>
        </authorList>
    </citation>
    <scope>NUCLEOTIDE SEQUENCE [LARGE SCALE GENOMIC DNA]</scope>
    <source>
        <strain evidence="2">cv. Tatra</strain>
        <tissue evidence="1">Young leaves</tissue>
    </source>
</reference>
<feature type="non-terminal residue" evidence="1">
    <location>
        <position position="50"/>
    </location>
</feature>
<evidence type="ECO:0000313" key="1">
    <source>
        <dbReference type="EMBL" id="PNX69418.1"/>
    </source>
</evidence>
<sequence>MVSENLNSLPWWIKGRVSEMKDFKAKAKRNEREIKKGIGEDGGCCGGCNT</sequence>
<organism evidence="1 2">
    <name type="scientific">Trifolium pratense</name>
    <name type="common">Red clover</name>
    <dbReference type="NCBI Taxonomy" id="57577"/>
    <lineage>
        <taxon>Eukaryota</taxon>
        <taxon>Viridiplantae</taxon>
        <taxon>Streptophyta</taxon>
        <taxon>Embryophyta</taxon>
        <taxon>Tracheophyta</taxon>
        <taxon>Spermatophyta</taxon>
        <taxon>Magnoliopsida</taxon>
        <taxon>eudicotyledons</taxon>
        <taxon>Gunneridae</taxon>
        <taxon>Pentapetalae</taxon>
        <taxon>rosids</taxon>
        <taxon>fabids</taxon>
        <taxon>Fabales</taxon>
        <taxon>Fabaceae</taxon>
        <taxon>Papilionoideae</taxon>
        <taxon>50 kb inversion clade</taxon>
        <taxon>NPAAA clade</taxon>
        <taxon>Hologalegina</taxon>
        <taxon>IRL clade</taxon>
        <taxon>Trifolieae</taxon>
        <taxon>Trifolium</taxon>
    </lineage>
</organism>
<accession>A0A2K3KT20</accession>
<dbReference type="Proteomes" id="UP000236291">
    <property type="component" value="Unassembled WGS sequence"/>
</dbReference>
<proteinExistence type="predicted"/>
<name>A0A2K3KT20_TRIPR</name>
<dbReference type="AlphaFoldDB" id="A0A2K3KT20"/>
<evidence type="ECO:0000313" key="2">
    <source>
        <dbReference type="Proteomes" id="UP000236291"/>
    </source>
</evidence>
<comment type="caution">
    <text evidence="1">The sequence shown here is derived from an EMBL/GenBank/DDBJ whole genome shotgun (WGS) entry which is preliminary data.</text>
</comment>